<evidence type="ECO:0000256" key="4">
    <source>
        <dbReference type="ARBA" id="ARBA00023040"/>
    </source>
</evidence>
<feature type="domain" description="G-protein coupled receptors family 1 profile" evidence="9">
    <location>
        <begin position="50"/>
        <end position="304"/>
    </location>
</feature>
<evidence type="ECO:0000256" key="1">
    <source>
        <dbReference type="ARBA" id="ARBA00004141"/>
    </source>
</evidence>
<evidence type="ECO:0000256" key="2">
    <source>
        <dbReference type="ARBA" id="ARBA00022692"/>
    </source>
</evidence>
<sequence length="491" mass="55510">MPRTNYQIDLSANSSVYASVFELDLETIIFVCNIINFVITPVLSVIGVVGNVINLVVLRHSGYKDTNVLLLESLSLADLILSLLNILLRTREFVQQFGAIIYSYSYGPFVIMAVVVNCHQTLIAIERVIAVCFPFHVSRIFIRSRVKVAIFFIYVFCIGTYSPLPVMFEPLWAYNQTSVVIVPSQIFISNMAGIIFYLTTVAANIYAFMLPAIVITCSFIVGVKLLIRELHLSSHCSQRRSKDLSAMKMILSVSFLVVFISATSLGMNYFFQVYELTEGPLYDLLKDLLTCINQLNTSFNFFFYVAMSKKFLKTYRSSVFILDFELDLQTVIFVRNIINYVITPILSVIGVVGNVINLVVLRQSGYKDTNVLLLESLSLADLILSLLNILLRTREFVQQFGAIIYIYSYGPFVIMAVVVNCHLGIIAVERVIAVCFPFHVSRIFIRSRVMLSIGFIFVFCIGTYSPLFFMFEPLCVNNQTSVVIVPSQIFI</sequence>
<evidence type="ECO:0000256" key="8">
    <source>
        <dbReference type="SAM" id="Phobius"/>
    </source>
</evidence>
<reference evidence="10" key="1">
    <citation type="journal article" date="2023" name="PLoS Negl. Trop. Dis.">
        <title>A genome sequence for Biomphalaria pfeifferi, the major vector snail for the human-infecting parasite Schistosoma mansoni.</title>
        <authorList>
            <person name="Bu L."/>
            <person name="Lu L."/>
            <person name="Laidemitt M.R."/>
            <person name="Zhang S.M."/>
            <person name="Mutuku M."/>
            <person name="Mkoji G."/>
            <person name="Steinauer M."/>
            <person name="Loker E.S."/>
        </authorList>
    </citation>
    <scope>NUCLEOTIDE SEQUENCE</scope>
    <source>
        <strain evidence="10">KasaAsao</strain>
    </source>
</reference>
<dbReference type="PROSITE" id="PS50262">
    <property type="entry name" value="G_PROTEIN_RECEP_F1_2"/>
    <property type="match status" value="2"/>
</dbReference>
<organism evidence="10 11">
    <name type="scientific">Biomphalaria pfeifferi</name>
    <name type="common">Bloodfluke planorb</name>
    <name type="synonym">Freshwater snail</name>
    <dbReference type="NCBI Taxonomy" id="112525"/>
    <lineage>
        <taxon>Eukaryota</taxon>
        <taxon>Metazoa</taxon>
        <taxon>Spiralia</taxon>
        <taxon>Lophotrochozoa</taxon>
        <taxon>Mollusca</taxon>
        <taxon>Gastropoda</taxon>
        <taxon>Heterobranchia</taxon>
        <taxon>Euthyneura</taxon>
        <taxon>Panpulmonata</taxon>
        <taxon>Hygrophila</taxon>
        <taxon>Lymnaeoidea</taxon>
        <taxon>Planorbidae</taxon>
        <taxon>Biomphalaria</taxon>
    </lineage>
</organism>
<evidence type="ECO:0000256" key="6">
    <source>
        <dbReference type="ARBA" id="ARBA00023170"/>
    </source>
</evidence>
<feature type="transmembrane region" description="Helical" evidence="8">
    <location>
        <begin position="28"/>
        <end position="57"/>
    </location>
</feature>
<keyword evidence="5 8" id="KW-0472">Membrane</keyword>
<dbReference type="PRINTS" id="PR00237">
    <property type="entry name" value="GPCRRHODOPSN"/>
</dbReference>
<feature type="transmembrane region" description="Helical" evidence="8">
    <location>
        <begin position="94"/>
        <end position="116"/>
    </location>
</feature>
<name>A0AAD8B4H0_BIOPF</name>
<feature type="transmembrane region" description="Helical" evidence="8">
    <location>
        <begin position="205"/>
        <end position="227"/>
    </location>
</feature>
<dbReference type="SUPFAM" id="SSF81321">
    <property type="entry name" value="Family A G protein-coupled receptor-like"/>
    <property type="match status" value="2"/>
</dbReference>
<reference evidence="10" key="2">
    <citation type="submission" date="2023-04" db="EMBL/GenBank/DDBJ databases">
        <authorList>
            <person name="Bu L."/>
            <person name="Lu L."/>
            <person name="Laidemitt M.R."/>
            <person name="Zhang S.M."/>
            <person name="Mutuku M."/>
            <person name="Mkoji G."/>
            <person name="Steinauer M."/>
            <person name="Loker E.S."/>
        </authorList>
    </citation>
    <scope>NUCLEOTIDE SEQUENCE</scope>
    <source>
        <strain evidence="10">KasaAsao</strain>
        <tissue evidence="10">Whole Snail</tissue>
    </source>
</reference>
<feature type="transmembrane region" description="Helical" evidence="8">
    <location>
        <begin position="337"/>
        <end position="360"/>
    </location>
</feature>
<keyword evidence="6 10" id="KW-0675">Receptor</keyword>
<evidence type="ECO:0000256" key="7">
    <source>
        <dbReference type="ARBA" id="ARBA00023224"/>
    </source>
</evidence>
<dbReference type="GO" id="GO:0005886">
    <property type="term" value="C:plasma membrane"/>
    <property type="evidence" value="ECO:0007669"/>
    <property type="project" value="TreeGrafter"/>
</dbReference>
<keyword evidence="11" id="KW-1185">Reference proteome</keyword>
<evidence type="ECO:0000256" key="3">
    <source>
        <dbReference type="ARBA" id="ARBA00022989"/>
    </source>
</evidence>
<evidence type="ECO:0000313" key="11">
    <source>
        <dbReference type="Proteomes" id="UP001233172"/>
    </source>
</evidence>
<keyword evidence="4" id="KW-0297">G-protein coupled receptor</keyword>
<feature type="transmembrane region" description="Helical" evidence="8">
    <location>
        <begin position="180"/>
        <end position="199"/>
    </location>
</feature>
<comment type="subcellular location">
    <subcellularLocation>
        <location evidence="1">Membrane</location>
        <topology evidence="1">Multi-pass membrane protein</topology>
    </subcellularLocation>
</comment>
<feature type="transmembrane region" description="Helical" evidence="8">
    <location>
        <begin position="449"/>
        <end position="471"/>
    </location>
</feature>
<keyword evidence="3 8" id="KW-1133">Transmembrane helix</keyword>
<dbReference type="AlphaFoldDB" id="A0AAD8B4H0"/>
<dbReference type="Gene3D" id="1.20.1070.10">
    <property type="entry name" value="Rhodopsin 7-helix transmembrane proteins"/>
    <property type="match status" value="2"/>
</dbReference>
<dbReference type="GO" id="GO:0004930">
    <property type="term" value="F:G protein-coupled receptor activity"/>
    <property type="evidence" value="ECO:0007669"/>
    <property type="project" value="UniProtKB-KW"/>
</dbReference>
<dbReference type="InterPro" id="IPR017452">
    <property type="entry name" value="GPCR_Rhodpsn_7TM"/>
</dbReference>
<protein>
    <submittedName>
        <fullName evidence="10">G-protein coupled receptor 39</fullName>
    </submittedName>
</protein>
<keyword evidence="2 8" id="KW-0812">Transmembrane</keyword>
<dbReference type="PANTHER" id="PTHR24243">
    <property type="entry name" value="G-PROTEIN COUPLED RECEPTOR"/>
    <property type="match status" value="1"/>
</dbReference>
<evidence type="ECO:0000256" key="5">
    <source>
        <dbReference type="ARBA" id="ARBA00023136"/>
    </source>
</evidence>
<dbReference type="PANTHER" id="PTHR24243:SF233">
    <property type="entry name" value="THYROTROPIN-RELEASING HORMONE RECEPTOR"/>
    <property type="match status" value="1"/>
</dbReference>
<comment type="caution">
    <text evidence="10">The sequence shown here is derived from an EMBL/GenBank/DDBJ whole genome shotgun (WGS) entry which is preliminary data.</text>
</comment>
<dbReference type="EMBL" id="JASAOG010000154">
    <property type="protein sequence ID" value="KAK0047213.1"/>
    <property type="molecule type" value="Genomic_DNA"/>
</dbReference>
<evidence type="ECO:0000313" key="10">
    <source>
        <dbReference type="EMBL" id="KAK0047213.1"/>
    </source>
</evidence>
<evidence type="ECO:0000259" key="9">
    <source>
        <dbReference type="PROSITE" id="PS50262"/>
    </source>
</evidence>
<feature type="transmembrane region" description="Helical" evidence="8">
    <location>
        <begin position="148"/>
        <end position="168"/>
    </location>
</feature>
<dbReference type="InterPro" id="IPR000276">
    <property type="entry name" value="GPCR_Rhodpsn"/>
</dbReference>
<gene>
    <name evidence="10" type="ORF">Bpfe_023344</name>
</gene>
<keyword evidence="7" id="KW-0807">Transducer</keyword>
<feature type="transmembrane region" description="Helical" evidence="8">
    <location>
        <begin position="372"/>
        <end position="391"/>
    </location>
</feature>
<feature type="transmembrane region" description="Helical" evidence="8">
    <location>
        <begin position="69"/>
        <end position="88"/>
    </location>
</feature>
<feature type="transmembrane region" description="Helical" evidence="8">
    <location>
        <begin position="403"/>
        <end position="428"/>
    </location>
</feature>
<feature type="transmembrane region" description="Helical" evidence="8">
    <location>
        <begin position="248"/>
        <end position="271"/>
    </location>
</feature>
<dbReference type="Pfam" id="PF00001">
    <property type="entry name" value="7tm_1"/>
    <property type="match status" value="1"/>
</dbReference>
<feature type="domain" description="G-protein coupled receptors family 1 profile" evidence="9">
    <location>
        <begin position="353"/>
        <end position="491"/>
    </location>
</feature>
<accession>A0AAD8B4H0</accession>
<dbReference type="Proteomes" id="UP001233172">
    <property type="component" value="Unassembled WGS sequence"/>
</dbReference>
<proteinExistence type="predicted"/>